<name>A0A7C4E118_CALS0</name>
<dbReference type="InterPro" id="IPR003801">
    <property type="entry name" value="GTP_cyclohydrolase_FolE2/MptA"/>
</dbReference>
<evidence type="ECO:0000256" key="1">
    <source>
        <dbReference type="ARBA" id="ARBA00022801"/>
    </source>
</evidence>
<evidence type="ECO:0000313" key="2">
    <source>
        <dbReference type="EMBL" id="HGN89717.1"/>
    </source>
</evidence>
<dbReference type="Gene3D" id="3.10.270.10">
    <property type="entry name" value="Urate Oxidase"/>
    <property type="match status" value="1"/>
</dbReference>
<dbReference type="EMBL" id="DTAD01000014">
    <property type="protein sequence ID" value="HGN89717.1"/>
    <property type="molecule type" value="Genomic_DNA"/>
</dbReference>
<keyword evidence="1 2" id="KW-0378">Hydrolase</keyword>
<gene>
    <name evidence="2" type="ORF">ENT82_01100</name>
</gene>
<organism evidence="2">
    <name type="scientific">Caldiarchaeum subterraneum</name>
    <dbReference type="NCBI Taxonomy" id="311458"/>
    <lineage>
        <taxon>Archaea</taxon>
        <taxon>Nitrososphaerota</taxon>
        <taxon>Candidatus Caldarchaeales</taxon>
        <taxon>Candidatus Caldarchaeaceae</taxon>
        <taxon>Candidatus Caldarchaeum</taxon>
    </lineage>
</organism>
<dbReference type="PANTHER" id="PTHR36445:SF1">
    <property type="entry name" value="GTP CYCLOHYDROLASE MPTA"/>
    <property type="match status" value="1"/>
</dbReference>
<dbReference type="AlphaFoldDB" id="A0A7C4E118"/>
<dbReference type="PANTHER" id="PTHR36445">
    <property type="entry name" value="GTP CYCLOHYDROLASE MPTA"/>
    <property type="match status" value="1"/>
</dbReference>
<dbReference type="GO" id="GO:0003934">
    <property type="term" value="F:GTP cyclohydrolase I activity"/>
    <property type="evidence" value="ECO:0007669"/>
    <property type="project" value="InterPro"/>
</dbReference>
<reference evidence="2" key="1">
    <citation type="journal article" date="2020" name="mSystems">
        <title>Genome- and Community-Level Interaction Insights into Carbon Utilization and Element Cycling Functions of Hydrothermarchaeota in Hydrothermal Sediment.</title>
        <authorList>
            <person name="Zhou Z."/>
            <person name="Liu Y."/>
            <person name="Xu W."/>
            <person name="Pan J."/>
            <person name="Luo Z.H."/>
            <person name="Li M."/>
        </authorList>
    </citation>
    <scope>NUCLEOTIDE SEQUENCE [LARGE SCALE GENOMIC DNA]</scope>
    <source>
        <strain evidence="2">SpSt-613</strain>
    </source>
</reference>
<comment type="caution">
    <text evidence="2">The sequence shown here is derived from an EMBL/GenBank/DDBJ whole genome shotgun (WGS) entry which is preliminary data.</text>
</comment>
<accession>A0A7C4E118</accession>
<protein>
    <submittedName>
        <fullName evidence="2">GTP cyclohydrolase I FolE2</fullName>
    </submittedName>
</protein>
<dbReference type="Pfam" id="PF02649">
    <property type="entry name" value="GCHY-1"/>
    <property type="match status" value="1"/>
</dbReference>
<proteinExistence type="predicted"/>
<sequence length="306" mass="34390">MAQKWRGLELILSRDVQSESATTPIELDWVAVSDVLFPVDEEVLEGFRLASTPVVEAAVNLPYTQRGIHASRSYEAVKQAISSLQYTNVYGITSQIVKTLLEKHVYSTRARAVLRLSLFEVERSPVTKAETLEHFEAVFKSYGHRVNGGHVLRNFVGVRGTGITACPCAKEVIREIYLNGDGRGDPIPTHMQRSYCEIVVESDGNVTLTQLLNILKNSFSSRTVELLKRVDEAEVVVSAIQRPRFVEDVARTAAYLAAKQFPTLPDNHHVSIRVKSLESIHRHNMESRLRTTLGEIRRQVENNRVA</sequence>